<evidence type="ECO:0000256" key="2">
    <source>
        <dbReference type="ARBA" id="ARBA00023242"/>
    </source>
</evidence>
<dbReference type="eggNOG" id="KOG1082">
    <property type="taxonomic scope" value="Eukaryota"/>
</dbReference>
<dbReference type="InterPro" id="IPR036987">
    <property type="entry name" value="SRA-YDG_sf"/>
</dbReference>
<feature type="compositionally biased region" description="Basic residues" evidence="4">
    <location>
        <begin position="28"/>
        <end position="40"/>
    </location>
</feature>
<proteinExistence type="predicted"/>
<keyword evidence="2 3" id="KW-0539">Nucleus</keyword>
<evidence type="ECO:0000256" key="3">
    <source>
        <dbReference type="PROSITE-ProRule" id="PRU00358"/>
    </source>
</evidence>
<evidence type="ECO:0000259" key="6">
    <source>
        <dbReference type="PROSITE" id="PS51015"/>
    </source>
</evidence>
<dbReference type="HOGENOM" id="CLU_004556_5_0_1"/>
<dbReference type="PROSITE" id="PS51015">
    <property type="entry name" value="YDG"/>
    <property type="match status" value="1"/>
</dbReference>
<dbReference type="Gene3D" id="2.170.270.10">
    <property type="entry name" value="SET domain"/>
    <property type="match status" value="2"/>
</dbReference>
<protein>
    <recommendedName>
        <fullName evidence="9">SET domain-containing protein</fullName>
    </recommendedName>
</protein>
<sequence length="490" mass="55130">MVHLDLDEDKIMVTSALPCPSMSVGKSVMRKRGRPSRHARGTSLSSVTPEGCKKMEGRSYDLRSDSTILLRNSCLLIADGSTKQKRSWGLDKDDLHIPFFQISDNPREAVDDILMTFGGLHRRIMQLIDVKMASKQLVFQALNLMRKAGYHVNKDKRVGEVPGVKIGDIFYSRIEMLLVGLHSNINGGIEFMSGAFVNKEDKIATCIVSSGMYENGDDDPYTLVYNGQGKVHHKLEREKYRQTTKSRSNLKFKLVRELGQPNGIVVWKNTQKWRENPSCRDHVIMPDMSNGAEIARVCVVNNIDSEDAPNNFTYSTKLDNGNHMVSANKMCVCKCTSSCLGEDNCSCLKTNGSYLPYNSSGILVCRKTMIYECNDSCACTINCSNRVVQRGSYLHFEVFKTMDRGWGLRSWDPIPAVIDKDSLVEEDEYIFEPVMYDHGDEGYPHIAFFAIKNIPPMTELTYDYGQSNGSGCRRPKICICQSHMCKGTFG</sequence>
<dbReference type="GO" id="GO:0003690">
    <property type="term" value="F:double-stranded DNA binding"/>
    <property type="evidence" value="ECO:0007669"/>
    <property type="project" value="TreeGrafter"/>
</dbReference>
<accession>A0A0D9Z6I2</accession>
<dbReference type="Pfam" id="PF02182">
    <property type="entry name" value="SAD_SRA"/>
    <property type="match status" value="1"/>
</dbReference>
<dbReference type="GO" id="GO:0005694">
    <property type="term" value="C:chromosome"/>
    <property type="evidence" value="ECO:0007669"/>
    <property type="project" value="UniProtKB-SubCell"/>
</dbReference>
<dbReference type="PROSITE" id="PS50867">
    <property type="entry name" value="PRE_SET"/>
    <property type="match status" value="1"/>
</dbReference>
<feature type="region of interest" description="Disordered" evidence="4">
    <location>
        <begin position="23"/>
        <end position="52"/>
    </location>
</feature>
<dbReference type="AlphaFoldDB" id="A0A0D9Z6I2"/>
<keyword evidence="8" id="KW-1185">Reference proteome</keyword>
<dbReference type="STRING" id="40148.A0A0D9Z6I2"/>
<feature type="domain" description="Pre-SET" evidence="5">
    <location>
        <begin position="331"/>
        <end position="391"/>
    </location>
</feature>
<dbReference type="SUPFAM" id="SSF88697">
    <property type="entry name" value="PUA domain-like"/>
    <property type="match status" value="1"/>
</dbReference>
<comment type="subcellular location">
    <subcellularLocation>
        <location evidence="1">Chromosome</location>
    </subcellularLocation>
    <subcellularLocation>
        <location evidence="3">Nucleus</location>
    </subcellularLocation>
</comment>
<dbReference type="InterPro" id="IPR015947">
    <property type="entry name" value="PUA-like_sf"/>
</dbReference>
<reference evidence="7" key="2">
    <citation type="submission" date="2018-05" db="EMBL/GenBank/DDBJ databases">
        <title>OgluRS3 (Oryza glumaepatula Reference Sequence Version 3).</title>
        <authorList>
            <person name="Zhang J."/>
            <person name="Kudrna D."/>
            <person name="Lee S."/>
            <person name="Talag J."/>
            <person name="Welchert J."/>
            <person name="Wing R.A."/>
        </authorList>
    </citation>
    <scope>NUCLEOTIDE SEQUENCE [LARGE SCALE GENOMIC DNA]</scope>
</reference>
<feature type="domain" description="YDG" evidence="6">
    <location>
        <begin position="159"/>
        <end position="320"/>
    </location>
</feature>
<dbReference type="Gramene" id="OGLUM03G15560.1">
    <property type="protein sequence ID" value="OGLUM03G15560.1"/>
    <property type="gene ID" value="OGLUM03G15560"/>
</dbReference>
<dbReference type="InterPro" id="IPR007728">
    <property type="entry name" value="Pre-SET_dom"/>
</dbReference>
<name>A0A0D9Z6I2_9ORYZ</name>
<dbReference type="SUPFAM" id="SSF82199">
    <property type="entry name" value="SET domain"/>
    <property type="match status" value="1"/>
</dbReference>
<evidence type="ECO:0000256" key="4">
    <source>
        <dbReference type="SAM" id="MobiDB-lite"/>
    </source>
</evidence>
<dbReference type="GO" id="GO:0042054">
    <property type="term" value="F:histone methyltransferase activity"/>
    <property type="evidence" value="ECO:0007669"/>
    <property type="project" value="InterPro"/>
</dbReference>
<evidence type="ECO:0000313" key="7">
    <source>
        <dbReference type="EnsemblPlants" id="OGLUM03G15560.1"/>
    </source>
</evidence>
<dbReference type="Pfam" id="PF05033">
    <property type="entry name" value="Pre-SET"/>
    <property type="match status" value="1"/>
</dbReference>
<dbReference type="SMART" id="SM00466">
    <property type="entry name" value="SRA"/>
    <property type="match status" value="1"/>
</dbReference>
<dbReference type="Gene3D" id="2.30.280.10">
    <property type="entry name" value="SRA-YDG"/>
    <property type="match status" value="1"/>
</dbReference>
<dbReference type="SMART" id="SM00468">
    <property type="entry name" value="PreSET"/>
    <property type="match status" value="1"/>
</dbReference>
<reference evidence="7" key="1">
    <citation type="submission" date="2015-04" db="UniProtKB">
        <authorList>
            <consortium name="EnsemblPlants"/>
        </authorList>
    </citation>
    <scope>IDENTIFICATION</scope>
</reference>
<dbReference type="InterPro" id="IPR003105">
    <property type="entry name" value="SRA_YDG"/>
</dbReference>
<dbReference type="InterPro" id="IPR051357">
    <property type="entry name" value="H3K9_HMTase_SUVAR3-9"/>
</dbReference>
<evidence type="ECO:0000259" key="5">
    <source>
        <dbReference type="PROSITE" id="PS50867"/>
    </source>
</evidence>
<evidence type="ECO:0008006" key="9">
    <source>
        <dbReference type="Google" id="ProtNLM"/>
    </source>
</evidence>
<dbReference type="PANTHER" id="PTHR45660">
    <property type="entry name" value="HISTONE-LYSINE N-METHYLTRANSFERASE SETMAR"/>
    <property type="match status" value="1"/>
</dbReference>
<dbReference type="Proteomes" id="UP000026961">
    <property type="component" value="Chromosome 3"/>
</dbReference>
<dbReference type="PANTHER" id="PTHR45660:SF80">
    <property type="entry name" value="OS03G0320400 PROTEIN"/>
    <property type="match status" value="1"/>
</dbReference>
<evidence type="ECO:0000313" key="8">
    <source>
        <dbReference type="Proteomes" id="UP000026961"/>
    </source>
</evidence>
<dbReference type="EnsemblPlants" id="OGLUM03G15560.1">
    <property type="protein sequence ID" value="OGLUM03G15560.1"/>
    <property type="gene ID" value="OGLUM03G15560"/>
</dbReference>
<dbReference type="GO" id="GO:0008270">
    <property type="term" value="F:zinc ion binding"/>
    <property type="evidence" value="ECO:0007669"/>
    <property type="project" value="InterPro"/>
</dbReference>
<evidence type="ECO:0000256" key="1">
    <source>
        <dbReference type="ARBA" id="ARBA00004286"/>
    </source>
</evidence>
<dbReference type="GO" id="GO:0005634">
    <property type="term" value="C:nucleus"/>
    <property type="evidence" value="ECO:0007669"/>
    <property type="project" value="UniProtKB-SubCell"/>
</dbReference>
<organism evidence="7">
    <name type="scientific">Oryza glumipatula</name>
    <dbReference type="NCBI Taxonomy" id="40148"/>
    <lineage>
        <taxon>Eukaryota</taxon>
        <taxon>Viridiplantae</taxon>
        <taxon>Streptophyta</taxon>
        <taxon>Embryophyta</taxon>
        <taxon>Tracheophyta</taxon>
        <taxon>Spermatophyta</taxon>
        <taxon>Magnoliopsida</taxon>
        <taxon>Liliopsida</taxon>
        <taxon>Poales</taxon>
        <taxon>Poaceae</taxon>
        <taxon>BOP clade</taxon>
        <taxon>Oryzoideae</taxon>
        <taxon>Oryzeae</taxon>
        <taxon>Oryzinae</taxon>
        <taxon>Oryza</taxon>
    </lineage>
</organism>
<dbReference type="InterPro" id="IPR046341">
    <property type="entry name" value="SET_dom_sf"/>
</dbReference>